<dbReference type="Pfam" id="PF01738">
    <property type="entry name" value="DLH"/>
    <property type="match status" value="1"/>
</dbReference>
<evidence type="ECO:0000259" key="1">
    <source>
        <dbReference type="Pfam" id="PF01738"/>
    </source>
</evidence>
<dbReference type="PANTHER" id="PTHR17630:SF44">
    <property type="entry name" value="PROTEIN AIM2"/>
    <property type="match status" value="1"/>
</dbReference>
<name>A0A9D4UP29_ADICA</name>
<dbReference type="InterPro" id="IPR002925">
    <property type="entry name" value="Dienelactn_hydro"/>
</dbReference>
<dbReference type="PANTHER" id="PTHR17630">
    <property type="entry name" value="DIENELACTONE HYDROLASE"/>
    <property type="match status" value="1"/>
</dbReference>
<sequence>MRHSKLLDSERFKTLSEKESPTAFPKGPWVAGKGGGFEAPLLRKFADKVASAGYFVVVPDLFNNDPYNPATSFDAWIQNHQPLDLVPGAKQVIELLYKKGFSSVGAVGFCWGAKVVVELAKGNSLKAVVVAHPSLVTVQDIQEVEIPIAILAAEFDTITPPAIIEQFRDVLEAKPEIKSFVQIYPGVAHGWTIRYDLDNPEEVAAAEEAQTKMIVWLDKFLQCKTT</sequence>
<gene>
    <name evidence="2" type="ORF">GOP47_0013730</name>
</gene>
<reference evidence="2" key="1">
    <citation type="submission" date="2021-01" db="EMBL/GenBank/DDBJ databases">
        <title>Adiantum capillus-veneris genome.</title>
        <authorList>
            <person name="Fang Y."/>
            <person name="Liao Q."/>
        </authorList>
    </citation>
    <scope>NUCLEOTIDE SEQUENCE</scope>
    <source>
        <strain evidence="2">H3</strain>
        <tissue evidence="2">Leaf</tissue>
    </source>
</reference>
<proteinExistence type="predicted"/>
<dbReference type="GO" id="GO:0016787">
    <property type="term" value="F:hydrolase activity"/>
    <property type="evidence" value="ECO:0007669"/>
    <property type="project" value="InterPro"/>
</dbReference>
<dbReference type="Gene3D" id="3.40.50.1820">
    <property type="entry name" value="alpha/beta hydrolase"/>
    <property type="match status" value="1"/>
</dbReference>
<organism evidence="2 3">
    <name type="scientific">Adiantum capillus-veneris</name>
    <name type="common">Maidenhair fern</name>
    <dbReference type="NCBI Taxonomy" id="13818"/>
    <lineage>
        <taxon>Eukaryota</taxon>
        <taxon>Viridiplantae</taxon>
        <taxon>Streptophyta</taxon>
        <taxon>Embryophyta</taxon>
        <taxon>Tracheophyta</taxon>
        <taxon>Polypodiopsida</taxon>
        <taxon>Polypodiidae</taxon>
        <taxon>Polypodiales</taxon>
        <taxon>Pteridineae</taxon>
        <taxon>Pteridaceae</taxon>
        <taxon>Vittarioideae</taxon>
        <taxon>Adiantum</taxon>
    </lineage>
</organism>
<dbReference type="SUPFAM" id="SSF53474">
    <property type="entry name" value="alpha/beta-Hydrolases"/>
    <property type="match status" value="1"/>
</dbReference>
<evidence type="ECO:0000313" key="3">
    <source>
        <dbReference type="Proteomes" id="UP000886520"/>
    </source>
</evidence>
<protein>
    <recommendedName>
        <fullName evidence="1">Dienelactone hydrolase domain-containing protein</fullName>
    </recommendedName>
</protein>
<dbReference type="InterPro" id="IPR029058">
    <property type="entry name" value="AB_hydrolase_fold"/>
</dbReference>
<dbReference type="EMBL" id="JABFUD020000013">
    <property type="protein sequence ID" value="KAI5071479.1"/>
    <property type="molecule type" value="Genomic_DNA"/>
</dbReference>
<keyword evidence="3" id="KW-1185">Reference proteome</keyword>
<feature type="domain" description="Dienelactone hydrolase" evidence="1">
    <location>
        <begin position="42"/>
        <end position="220"/>
    </location>
</feature>
<dbReference type="Proteomes" id="UP000886520">
    <property type="component" value="Chromosome 13"/>
</dbReference>
<dbReference type="OrthoDB" id="17560at2759"/>
<evidence type="ECO:0000313" key="2">
    <source>
        <dbReference type="EMBL" id="KAI5071479.1"/>
    </source>
</evidence>
<accession>A0A9D4UP29</accession>
<dbReference type="AlphaFoldDB" id="A0A9D4UP29"/>
<comment type="caution">
    <text evidence="2">The sequence shown here is derived from an EMBL/GenBank/DDBJ whole genome shotgun (WGS) entry which is preliminary data.</text>
</comment>